<evidence type="ECO:0000313" key="2">
    <source>
        <dbReference type="EMBL" id="NKX55638.1"/>
    </source>
</evidence>
<organism evidence="2 3">
    <name type="scientific">Arthrobacter mobilis</name>
    <dbReference type="NCBI Taxonomy" id="2724944"/>
    <lineage>
        <taxon>Bacteria</taxon>
        <taxon>Bacillati</taxon>
        <taxon>Actinomycetota</taxon>
        <taxon>Actinomycetes</taxon>
        <taxon>Micrococcales</taxon>
        <taxon>Micrococcaceae</taxon>
        <taxon>Arthrobacter</taxon>
    </lineage>
</organism>
<dbReference type="InterPro" id="IPR016181">
    <property type="entry name" value="Acyl_CoA_acyltransferase"/>
</dbReference>
<keyword evidence="2" id="KW-0808">Transferase</keyword>
<feature type="domain" description="N-acetyltransferase" evidence="1">
    <location>
        <begin position="57"/>
        <end position="151"/>
    </location>
</feature>
<proteinExistence type="predicted"/>
<dbReference type="Pfam" id="PF00583">
    <property type="entry name" value="Acetyltransf_1"/>
    <property type="match status" value="1"/>
</dbReference>
<gene>
    <name evidence="2" type="ORF">HGG74_14050</name>
</gene>
<evidence type="ECO:0000313" key="3">
    <source>
        <dbReference type="Proteomes" id="UP000544090"/>
    </source>
</evidence>
<comment type="caution">
    <text evidence="2">The sequence shown here is derived from an EMBL/GenBank/DDBJ whole genome shotgun (WGS) entry which is preliminary data.</text>
</comment>
<evidence type="ECO:0000259" key="1">
    <source>
        <dbReference type="Pfam" id="PF00583"/>
    </source>
</evidence>
<dbReference type="EMBL" id="JAAZSQ010000014">
    <property type="protein sequence ID" value="NKX55638.1"/>
    <property type="molecule type" value="Genomic_DNA"/>
</dbReference>
<protein>
    <submittedName>
        <fullName evidence="2">GNAT family N-acetyltransferase</fullName>
    </submittedName>
</protein>
<dbReference type="GO" id="GO:0016747">
    <property type="term" value="F:acyltransferase activity, transferring groups other than amino-acyl groups"/>
    <property type="evidence" value="ECO:0007669"/>
    <property type="project" value="InterPro"/>
</dbReference>
<dbReference type="AlphaFoldDB" id="A0A7X6HGB6"/>
<dbReference type="Gene3D" id="3.40.630.30">
    <property type="match status" value="1"/>
</dbReference>
<dbReference type="SUPFAM" id="SSF55729">
    <property type="entry name" value="Acyl-CoA N-acyltransferases (Nat)"/>
    <property type="match status" value="1"/>
</dbReference>
<dbReference type="RefSeq" id="WP_168487317.1">
    <property type="nucleotide sequence ID" value="NZ_JAAZSQ010000014.1"/>
</dbReference>
<sequence length="205" mass="21872">MPPHRRAGPEPAAEVVAITAETWPLFEELLGPGGLQGGCWCSWFRLSSKEYGAATSAGRKAFVHGRVLDGEPFGLVAVVEGMPAAWVSVAPRACHARLLRSPIARLPEGEEEGVWSVACFYVAAKARGRHLTGQLLEAAAAYAAGHGARVLEGYPVDPGGERMAPAGLYHGTLAMFLQAGFELVERRGVRRALVRRQLPPGPGRD</sequence>
<keyword evidence="3" id="KW-1185">Reference proteome</keyword>
<accession>A0A7X6HGB6</accession>
<name>A0A7X6HGB6_9MICC</name>
<dbReference type="Proteomes" id="UP000544090">
    <property type="component" value="Unassembled WGS sequence"/>
</dbReference>
<reference evidence="2 3" key="1">
    <citation type="submission" date="2020-04" db="EMBL/GenBank/DDBJ databases">
        <title>Arthrobacter sp. nov.</title>
        <authorList>
            <person name="Liu S."/>
        </authorList>
    </citation>
    <scope>NUCLEOTIDE SEQUENCE [LARGE SCALE GENOMIC DNA]</scope>
    <source>
        <strain evidence="2 3">E918</strain>
    </source>
</reference>
<dbReference type="InterPro" id="IPR000182">
    <property type="entry name" value="GNAT_dom"/>
</dbReference>